<gene>
    <name evidence="5" type="ORF">LITE_LOCUS51211</name>
</gene>
<keyword evidence="2" id="KW-0539">Nucleus</keyword>
<dbReference type="AlphaFoldDB" id="A0AAV0S449"/>
<evidence type="ECO:0000313" key="5">
    <source>
        <dbReference type="EMBL" id="CAI0627280.1"/>
    </source>
</evidence>
<dbReference type="PANTHER" id="PTHR10252">
    <property type="entry name" value="HISTONE-LIKE TRANSCRIPTION FACTOR CCAAT-RELATED"/>
    <property type="match status" value="1"/>
</dbReference>
<dbReference type="InterPro" id="IPR050568">
    <property type="entry name" value="Transcr_DNA_Rep_Reg"/>
</dbReference>
<dbReference type="SUPFAM" id="SSF47113">
    <property type="entry name" value="Histone-fold"/>
    <property type="match status" value="1"/>
</dbReference>
<feature type="domain" description="Transcription factor CBF/NF-Y/archaeal histone" evidence="4">
    <location>
        <begin position="15"/>
        <end position="79"/>
    </location>
</feature>
<dbReference type="Gene3D" id="1.10.20.10">
    <property type="entry name" value="Histone, subunit A"/>
    <property type="match status" value="1"/>
</dbReference>
<dbReference type="GO" id="GO:0005634">
    <property type="term" value="C:nucleus"/>
    <property type="evidence" value="ECO:0007669"/>
    <property type="project" value="UniProtKB-SubCell"/>
</dbReference>
<dbReference type="EMBL" id="CAMGYJ010000011">
    <property type="protein sequence ID" value="CAI0627280.1"/>
    <property type="molecule type" value="Genomic_DNA"/>
</dbReference>
<dbReference type="GO" id="GO:0046982">
    <property type="term" value="F:protein heterodimerization activity"/>
    <property type="evidence" value="ECO:0007669"/>
    <property type="project" value="InterPro"/>
</dbReference>
<evidence type="ECO:0000259" key="4">
    <source>
        <dbReference type="Pfam" id="PF00808"/>
    </source>
</evidence>
<evidence type="ECO:0000313" key="6">
    <source>
        <dbReference type="Proteomes" id="UP001154282"/>
    </source>
</evidence>
<accession>A0AAV0S449</accession>
<dbReference type="InterPro" id="IPR009072">
    <property type="entry name" value="Histone-fold"/>
</dbReference>
<dbReference type="CDD" id="cd22929">
    <property type="entry name" value="HFD_POLE4-like"/>
    <property type="match status" value="1"/>
</dbReference>
<dbReference type="PANTHER" id="PTHR10252:SF54">
    <property type="entry name" value="CHROMATIN ACCESSIBILITY COMPLEX PROTEIN 1"/>
    <property type="match status" value="1"/>
</dbReference>
<keyword evidence="6" id="KW-1185">Reference proteome</keyword>
<reference evidence="5" key="1">
    <citation type="submission" date="2022-08" db="EMBL/GenBank/DDBJ databases">
        <authorList>
            <person name="Gutierrez-Valencia J."/>
        </authorList>
    </citation>
    <scope>NUCLEOTIDE SEQUENCE</scope>
</reference>
<comment type="subcellular location">
    <subcellularLocation>
        <location evidence="1">Nucleus</location>
    </subcellularLocation>
</comment>
<comment type="caution">
    <text evidence="5">The sequence shown here is derived from an EMBL/GenBank/DDBJ whole genome shotgun (WGS) entry which is preliminary data.</text>
</comment>
<evidence type="ECO:0000256" key="1">
    <source>
        <dbReference type="ARBA" id="ARBA00004123"/>
    </source>
</evidence>
<dbReference type="Proteomes" id="UP001154282">
    <property type="component" value="Unassembled WGS sequence"/>
</dbReference>
<evidence type="ECO:0000256" key="2">
    <source>
        <dbReference type="ARBA" id="ARBA00023242"/>
    </source>
</evidence>
<evidence type="ECO:0000256" key="3">
    <source>
        <dbReference type="SAM" id="MobiDB-lite"/>
    </source>
</evidence>
<dbReference type="InterPro" id="IPR003958">
    <property type="entry name" value="CBFA_NFYB_domain"/>
</dbReference>
<feature type="compositionally biased region" description="Basic and acidic residues" evidence="3">
    <location>
        <begin position="102"/>
        <end position="114"/>
    </location>
</feature>
<feature type="region of interest" description="Disordered" evidence="3">
    <location>
        <begin position="86"/>
        <end position="125"/>
    </location>
</feature>
<dbReference type="GO" id="GO:0006355">
    <property type="term" value="P:regulation of DNA-templated transcription"/>
    <property type="evidence" value="ECO:0007669"/>
    <property type="project" value="TreeGrafter"/>
</dbReference>
<name>A0AAV0S449_9ROSI</name>
<protein>
    <recommendedName>
        <fullName evidence="4">Transcription factor CBF/NF-Y/archaeal histone domain-containing protein</fullName>
    </recommendedName>
</protein>
<sequence>MAEEEEIVEEVSIRTEFPAARVKKITRLDKEVNKVTSEALFLVSRSTELFLQFHAEKSAEVATEKKRKIVKTEHIRIAVKRHRPTNDFLLDSLPAPPAPQLQKEDSAGRKREVANKQPPTGTRRIDAFFAKSASGASA</sequence>
<dbReference type="GO" id="GO:0000976">
    <property type="term" value="F:transcription cis-regulatory region binding"/>
    <property type="evidence" value="ECO:0007669"/>
    <property type="project" value="TreeGrafter"/>
</dbReference>
<dbReference type="Pfam" id="PF00808">
    <property type="entry name" value="CBFD_NFYB_HMF"/>
    <property type="match status" value="1"/>
</dbReference>
<organism evidence="5 6">
    <name type="scientific">Linum tenue</name>
    <dbReference type="NCBI Taxonomy" id="586396"/>
    <lineage>
        <taxon>Eukaryota</taxon>
        <taxon>Viridiplantae</taxon>
        <taxon>Streptophyta</taxon>
        <taxon>Embryophyta</taxon>
        <taxon>Tracheophyta</taxon>
        <taxon>Spermatophyta</taxon>
        <taxon>Magnoliopsida</taxon>
        <taxon>eudicotyledons</taxon>
        <taxon>Gunneridae</taxon>
        <taxon>Pentapetalae</taxon>
        <taxon>rosids</taxon>
        <taxon>fabids</taxon>
        <taxon>Malpighiales</taxon>
        <taxon>Linaceae</taxon>
        <taxon>Linum</taxon>
    </lineage>
</organism>
<proteinExistence type="predicted"/>